<feature type="transmembrane region" description="Helical" evidence="1">
    <location>
        <begin position="437"/>
        <end position="456"/>
    </location>
</feature>
<dbReference type="Gene3D" id="1.10.287.210">
    <property type="match status" value="1"/>
</dbReference>
<evidence type="ECO:0000313" key="2">
    <source>
        <dbReference type="Proteomes" id="UP000515150"/>
    </source>
</evidence>
<dbReference type="PANTHER" id="PTHR10424">
    <property type="entry name" value="VIRAL ENVELOPE PROTEIN"/>
    <property type="match status" value="1"/>
</dbReference>
<evidence type="ECO:0000313" key="3">
    <source>
        <dbReference type="RefSeq" id="XP_055368399.1"/>
    </source>
</evidence>
<proteinExistence type="predicted"/>
<dbReference type="RefSeq" id="XP_055368399.1">
    <property type="nucleotide sequence ID" value="XM_055512424.1"/>
</dbReference>
<sequence>MAPVGKLRVVVCVTIFMIGLFALNILWDGQMRNLFRVKKWTGTPVHDWNWKNLDPNHKHPFETNMWYRYVKVLAKAYNKSNCFVCSHMPHSSSHLTLYATPMPYHAALCFYRMSVYGRSQNSYFYEPYTPELLQKMFQRTYEYNFTAEGTDVSCADVPVSSLNWTQKGPVASDKVIIPRALPSCAHGHGTGFPWCLEKRARRGAEPIGILPVNMCCVVLIALDEGKSNPFVVVDGGWWLCGTKVYMSLPRRWSGRCAPVKVSDHTFFAEAHEIPAKVRARRSVFPTFKPHDDKMGSDVPQEFKHWNTASKIALCLVPHIGVGKNMLRLETVDYRFQVWVNASITVNEGQNREIDALRIVAMQNRMVLDLLTAGEGGVCVKIGTACCTYIPDEVNTNVTAAMEVMKNLRKAMSQDAHPESRDPDWLNWLLSGEWWHKLLMVFALIIGIFSLFFLFLICCIPCLRAMVSSVVSDRMYANSTAMTELDFDFEFDSRL</sequence>
<keyword evidence="1" id="KW-0812">Transmembrane</keyword>
<dbReference type="Proteomes" id="UP000515150">
    <property type="component" value="Chromosome 10"/>
</dbReference>
<keyword evidence="2" id="KW-1185">Reference proteome</keyword>
<dbReference type="SUPFAM" id="SSF58069">
    <property type="entry name" value="Virus ectodomain"/>
    <property type="match status" value="1"/>
</dbReference>
<gene>
    <name evidence="3" type="primary">LOC129604728</name>
</gene>
<dbReference type="GeneID" id="129604728"/>
<keyword evidence="1" id="KW-1133">Transmembrane helix</keyword>
<feature type="transmembrane region" description="Helical" evidence="1">
    <location>
        <begin position="6"/>
        <end position="27"/>
    </location>
</feature>
<dbReference type="Pfam" id="PF00429">
    <property type="entry name" value="TLV_coat"/>
    <property type="match status" value="1"/>
</dbReference>
<organism evidence="2 3">
    <name type="scientific">Betta splendens</name>
    <name type="common">Siamese fighting fish</name>
    <dbReference type="NCBI Taxonomy" id="158456"/>
    <lineage>
        <taxon>Eukaryota</taxon>
        <taxon>Metazoa</taxon>
        <taxon>Chordata</taxon>
        <taxon>Craniata</taxon>
        <taxon>Vertebrata</taxon>
        <taxon>Euteleostomi</taxon>
        <taxon>Actinopterygii</taxon>
        <taxon>Neopterygii</taxon>
        <taxon>Teleostei</taxon>
        <taxon>Neoteleostei</taxon>
        <taxon>Acanthomorphata</taxon>
        <taxon>Anabantaria</taxon>
        <taxon>Anabantiformes</taxon>
        <taxon>Anabantoidei</taxon>
        <taxon>Osphronemidae</taxon>
        <taxon>Betta</taxon>
    </lineage>
</organism>
<dbReference type="OrthoDB" id="9950230at2759"/>
<accession>A0A9W2Y3A2</accession>
<reference evidence="3" key="1">
    <citation type="submission" date="2025-08" db="UniProtKB">
        <authorList>
            <consortium name="RefSeq"/>
        </authorList>
    </citation>
    <scope>IDENTIFICATION</scope>
</reference>
<dbReference type="InterPro" id="IPR018154">
    <property type="entry name" value="TLV/ENV_coat_polyprotein"/>
</dbReference>
<dbReference type="KEGG" id="bspl:129604728"/>
<keyword evidence="1" id="KW-0472">Membrane</keyword>
<dbReference type="PANTHER" id="PTHR10424:SF68">
    <property type="entry name" value="ENDOGENOUS RETROVIRUS GROUP 3 MEMBER 1 ENV POLYPROTEIN"/>
    <property type="match status" value="1"/>
</dbReference>
<name>A0A9W2Y3A2_BETSP</name>
<evidence type="ECO:0000256" key="1">
    <source>
        <dbReference type="SAM" id="Phobius"/>
    </source>
</evidence>
<protein>
    <submittedName>
        <fullName evidence="3">Uncharacterized protein LOC129604728</fullName>
    </submittedName>
</protein>
<dbReference type="AlphaFoldDB" id="A0A9W2Y3A2"/>